<protein>
    <submittedName>
        <fullName evidence="3">Ribosome-associated heat shock protein Hsp15</fullName>
    </submittedName>
</protein>
<keyword evidence="1" id="KW-0694">RNA-binding</keyword>
<feature type="domain" description="RNA-binding S4" evidence="2">
    <location>
        <begin position="6"/>
        <end position="52"/>
    </location>
</feature>
<evidence type="ECO:0000256" key="1">
    <source>
        <dbReference type="PROSITE-ProRule" id="PRU00182"/>
    </source>
</evidence>
<dbReference type="Proteomes" id="UP000249688">
    <property type="component" value="Unassembled WGS sequence"/>
</dbReference>
<dbReference type="EMBL" id="QKYU01000032">
    <property type="protein sequence ID" value="PZW38929.1"/>
    <property type="molecule type" value="Genomic_DNA"/>
</dbReference>
<sequence>MTEPYQRLDFWLWCARVARNRADCAKLVEKGRVRLNRQSTDKPHAKLRPGDTLTIALGGNERGVIRIWTVLALAKRRGPASEARALYDDLSDAG</sequence>
<dbReference type="PROSITE" id="PS50889">
    <property type="entry name" value="S4"/>
    <property type="match status" value="1"/>
</dbReference>
<organism evidence="3 4">
    <name type="scientific">Humitalea rosea</name>
    <dbReference type="NCBI Taxonomy" id="990373"/>
    <lineage>
        <taxon>Bacteria</taxon>
        <taxon>Pseudomonadati</taxon>
        <taxon>Pseudomonadota</taxon>
        <taxon>Alphaproteobacteria</taxon>
        <taxon>Acetobacterales</taxon>
        <taxon>Roseomonadaceae</taxon>
        <taxon>Humitalea</taxon>
    </lineage>
</organism>
<comment type="caution">
    <text evidence="3">The sequence shown here is derived from an EMBL/GenBank/DDBJ whole genome shotgun (WGS) entry which is preliminary data.</text>
</comment>
<dbReference type="AlphaFoldDB" id="A0A2W7HYB7"/>
<dbReference type="InterPro" id="IPR002942">
    <property type="entry name" value="S4_RNA-bd"/>
</dbReference>
<dbReference type="SUPFAM" id="SSF55174">
    <property type="entry name" value="Alpha-L RNA-binding motif"/>
    <property type="match status" value="1"/>
</dbReference>
<dbReference type="RefSeq" id="WP_111400198.1">
    <property type="nucleotide sequence ID" value="NZ_QKYU01000032.1"/>
</dbReference>
<evidence type="ECO:0000313" key="3">
    <source>
        <dbReference type="EMBL" id="PZW38929.1"/>
    </source>
</evidence>
<dbReference type="CDD" id="cd00165">
    <property type="entry name" value="S4"/>
    <property type="match status" value="1"/>
</dbReference>
<keyword evidence="3" id="KW-0346">Stress response</keyword>
<accession>A0A2W7HYB7</accession>
<evidence type="ECO:0000259" key="2">
    <source>
        <dbReference type="Pfam" id="PF01479"/>
    </source>
</evidence>
<dbReference type="GO" id="GO:0003723">
    <property type="term" value="F:RNA binding"/>
    <property type="evidence" value="ECO:0007669"/>
    <property type="project" value="UniProtKB-KW"/>
</dbReference>
<name>A0A2W7HYB7_9PROT</name>
<dbReference type="InterPro" id="IPR036986">
    <property type="entry name" value="S4_RNA-bd_sf"/>
</dbReference>
<proteinExistence type="predicted"/>
<evidence type="ECO:0000313" key="4">
    <source>
        <dbReference type="Proteomes" id="UP000249688"/>
    </source>
</evidence>
<dbReference type="Pfam" id="PF01479">
    <property type="entry name" value="S4"/>
    <property type="match status" value="1"/>
</dbReference>
<dbReference type="Gene3D" id="3.10.290.10">
    <property type="entry name" value="RNA-binding S4 domain"/>
    <property type="match status" value="1"/>
</dbReference>
<dbReference type="OrthoDB" id="9797176at2"/>
<reference evidence="3 4" key="1">
    <citation type="submission" date="2018-06" db="EMBL/GenBank/DDBJ databases">
        <title>Genomic Encyclopedia of Archaeal and Bacterial Type Strains, Phase II (KMG-II): from individual species to whole genera.</title>
        <authorList>
            <person name="Goeker M."/>
        </authorList>
    </citation>
    <scope>NUCLEOTIDE SEQUENCE [LARGE SCALE GENOMIC DNA]</scope>
    <source>
        <strain evidence="3 4">DSM 24525</strain>
    </source>
</reference>
<keyword evidence="4" id="KW-1185">Reference proteome</keyword>
<gene>
    <name evidence="3" type="ORF">C8P66_13212</name>
</gene>